<dbReference type="OrthoDB" id="5864952at2759"/>
<dbReference type="InterPro" id="IPR050920">
    <property type="entry name" value="Nematode_rcpt-like_delta"/>
</dbReference>
<feature type="transmembrane region" description="Helical" evidence="6">
    <location>
        <begin position="206"/>
        <end position="229"/>
    </location>
</feature>
<feature type="transmembrane region" description="Helical" evidence="6">
    <location>
        <begin position="102"/>
        <end position="122"/>
    </location>
</feature>
<accession>E3MWM6</accession>
<dbReference type="OMA" id="FMPPYFN"/>
<keyword evidence="3 6" id="KW-0812">Transmembrane</keyword>
<dbReference type="Proteomes" id="UP000008281">
    <property type="component" value="Unassembled WGS sequence"/>
</dbReference>
<dbReference type="HOGENOM" id="CLU_057924_3_1_1"/>
<organism evidence="8">
    <name type="scientific">Caenorhabditis remanei</name>
    <name type="common">Caenorhabditis vulgaris</name>
    <dbReference type="NCBI Taxonomy" id="31234"/>
    <lineage>
        <taxon>Eukaryota</taxon>
        <taxon>Metazoa</taxon>
        <taxon>Ecdysozoa</taxon>
        <taxon>Nematoda</taxon>
        <taxon>Chromadorea</taxon>
        <taxon>Rhabditida</taxon>
        <taxon>Rhabditina</taxon>
        <taxon>Rhabditomorpha</taxon>
        <taxon>Rhabditoidea</taxon>
        <taxon>Rhabditidae</taxon>
        <taxon>Peloderinae</taxon>
        <taxon>Caenorhabditis</taxon>
    </lineage>
</organism>
<sequence>MYIALTKSPSLMRPCVIMIVIKCTTDLLAAGLNQFVTGRLVSSGNTIFLVFEGACNQYSDLYCFTGHIFFMSLLQQNLVWLICCYLFRYYILNSRDPTLKTFLFTAIIVYLPFLFHSLYWIYVYYQWSKTSEQHAPRVFSKPKDLVIAGSVVRQSSAVTCFILFLISIITLFVYIWIQWILVEFLREKTSRLSKTAMILNTQLVKTIHFQTLIPTFTIFGVATLIFMHYSVIDSIRIQNFPSMFLSSTLSIFPLSYIMFMPPYFNFCIGVPKKEVTRRIKEKLRIGNIVEIGHSTIAVYPLTTF</sequence>
<dbReference type="InParanoid" id="E3MWM6"/>
<dbReference type="PANTHER" id="PTHR22945:SF24">
    <property type="entry name" value="SERPENTINE RECEPTOR, CLASS T"/>
    <property type="match status" value="1"/>
</dbReference>
<evidence type="ECO:0000313" key="7">
    <source>
        <dbReference type="EMBL" id="EFP10717.1"/>
    </source>
</evidence>
<dbReference type="EMBL" id="DS268488">
    <property type="protein sequence ID" value="EFP10717.1"/>
    <property type="molecule type" value="Genomic_DNA"/>
</dbReference>
<comment type="subcellular location">
    <subcellularLocation>
        <location evidence="1">Membrane</location>
        <topology evidence="1">Multi-pass membrane protein</topology>
    </subcellularLocation>
</comment>
<evidence type="ECO:0000256" key="1">
    <source>
        <dbReference type="ARBA" id="ARBA00004141"/>
    </source>
</evidence>
<feature type="transmembrane region" description="Helical" evidence="6">
    <location>
        <begin position="249"/>
        <end position="270"/>
    </location>
</feature>
<dbReference type="AlphaFoldDB" id="E3MWM6"/>
<reference evidence="7" key="1">
    <citation type="submission" date="2007-07" db="EMBL/GenBank/DDBJ databases">
        <title>PCAP assembly of the Caenorhabditis remanei genome.</title>
        <authorList>
            <consortium name="The Caenorhabditis remanei Sequencing Consortium"/>
            <person name="Wilson R.K."/>
        </authorList>
    </citation>
    <scope>NUCLEOTIDE SEQUENCE [LARGE SCALE GENOMIC DNA]</scope>
    <source>
        <strain evidence="7">PB4641</strain>
    </source>
</reference>
<dbReference type="PANTHER" id="PTHR22945">
    <property type="entry name" value="SERPENTINE RECEPTOR, CLASS D DELTA"/>
    <property type="match status" value="1"/>
</dbReference>
<keyword evidence="8" id="KW-1185">Reference proteome</keyword>
<evidence type="ECO:0000256" key="2">
    <source>
        <dbReference type="ARBA" id="ARBA00009166"/>
    </source>
</evidence>
<keyword evidence="5 6" id="KW-0472">Membrane</keyword>
<proteinExistence type="inferred from homology"/>
<keyword evidence="4 6" id="KW-1133">Transmembrane helix</keyword>
<evidence type="ECO:0000256" key="4">
    <source>
        <dbReference type="ARBA" id="ARBA00022989"/>
    </source>
</evidence>
<evidence type="ECO:0000313" key="8">
    <source>
        <dbReference type="Proteomes" id="UP000008281"/>
    </source>
</evidence>
<dbReference type="eggNOG" id="ENOG502TKM2">
    <property type="taxonomic scope" value="Eukaryota"/>
</dbReference>
<dbReference type="InterPro" id="IPR019421">
    <property type="entry name" value="7TM_GPCR_serpentine_rcpt_Srd"/>
</dbReference>
<gene>
    <name evidence="7" type="primary">Cre-srd-21</name>
    <name evidence="7" type="ORF">CRE_02460</name>
</gene>
<dbReference type="FunCoup" id="E3MWM6">
    <property type="interactions" value="7"/>
</dbReference>
<feature type="transmembrane region" description="Helical" evidence="6">
    <location>
        <begin position="68"/>
        <end position="90"/>
    </location>
</feature>
<comment type="similarity">
    <text evidence="2">Belongs to the nematode receptor-like protein srd family.</text>
</comment>
<protein>
    <submittedName>
        <fullName evidence="7">CRE-SRD-21 protein</fullName>
    </submittedName>
</protein>
<evidence type="ECO:0000256" key="3">
    <source>
        <dbReference type="ARBA" id="ARBA00022692"/>
    </source>
</evidence>
<dbReference type="Pfam" id="PF10317">
    <property type="entry name" value="7TM_GPCR_Srd"/>
    <property type="match status" value="1"/>
</dbReference>
<feature type="transmembrane region" description="Helical" evidence="6">
    <location>
        <begin position="161"/>
        <end position="185"/>
    </location>
</feature>
<name>E3MWM6_CAERE</name>
<evidence type="ECO:0000256" key="6">
    <source>
        <dbReference type="SAM" id="Phobius"/>
    </source>
</evidence>
<dbReference type="GO" id="GO:0016020">
    <property type="term" value="C:membrane"/>
    <property type="evidence" value="ECO:0007669"/>
    <property type="project" value="UniProtKB-SubCell"/>
</dbReference>
<evidence type="ECO:0000256" key="5">
    <source>
        <dbReference type="ARBA" id="ARBA00023136"/>
    </source>
</evidence>